<reference evidence="2" key="1">
    <citation type="journal article" date="2018" name="BMC Genomics">
        <title>Comparative genomics of the wheat fungal pathogen Pyrenophora tritici-repentis reveals chromosomal variations and genome plasticity.</title>
        <authorList>
            <person name="Moolhuijzen P."/>
            <person name="See P.T."/>
            <person name="Hane J.K."/>
            <person name="Shi G."/>
            <person name="Liu Z."/>
            <person name="Oliver R.P."/>
            <person name="Moffat C.S."/>
        </authorList>
    </citation>
    <scope>NUCLEOTIDE SEQUENCE [LARGE SCALE GENOMIC DNA]</scope>
    <source>
        <strain evidence="2">M4</strain>
    </source>
</reference>
<organism evidence="3 4">
    <name type="scientific">Pyrenophora tritici-repentis</name>
    <dbReference type="NCBI Taxonomy" id="45151"/>
    <lineage>
        <taxon>Eukaryota</taxon>
        <taxon>Fungi</taxon>
        <taxon>Dikarya</taxon>
        <taxon>Ascomycota</taxon>
        <taxon>Pezizomycotina</taxon>
        <taxon>Dothideomycetes</taxon>
        <taxon>Pleosporomycetidae</taxon>
        <taxon>Pleosporales</taxon>
        <taxon>Pleosporineae</taxon>
        <taxon>Pleosporaceae</taxon>
        <taxon>Pyrenophora</taxon>
    </lineage>
</organism>
<dbReference type="EMBL" id="NQIK02000002">
    <property type="protein sequence ID" value="KAF7575206.1"/>
    <property type="molecule type" value="Genomic_DNA"/>
</dbReference>
<evidence type="ECO:0000313" key="4">
    <source>
        <dbReference type="Proteomes" id="UP000249757"/>
    </source>
</evidence>
<evidence type="ECO:0000313" key="3">
    <source>
        <dbReference type="EMBL" id="KAI1515048.1"/>
    </source>
</evidence>
<name>A0A2W1EDK6_9PLEO</name>
<evidence type="ECO:0000256" key="1">
    <source>
        <dbReference type="SAM" id="MobiDB-lite"/>
    </source>
</evidence>
<proteinExistence type="predicted"/>
<feature type="compositionally biased region" description="Basic residues" evidence="1">
    <location>
        <begin position="1"/>
        <end position="16"/>
    </location>
</feature>
<dbReference type="EMBL" id="NRDI02000007">
    <property type="protein sequence ID" value="KAI1515048.1"/>
    <property type="molecule type" value="Genomic_DNA"/>
</dbReference>
<reference evidence="3" key="3">
    <citation type="journal article" date="2022" name="bioRxiv">
        <title>A global pangenome for the wheat fungal pathogen Pyrenophora tritici-repentis and prediction of effector protein structural homology.</title>
        <authorList>
            <person name="Moolhuijzen P."/>
            <person name="See P.T."/>
            <person name="Shi G."/>
            <person name="Powell H.R."/>
            <person name="Cockram J."/>
            <person name="Jorgensen L.N."/>
            <person name="Benslimane H."/>
            <person name="Strelkov S.E."/>
            <person name="Turner J."/>
            <person name="Liu Z."/>
            <person name="Moffat C.S."/>
        </authorList>
    </citation>
    <scope>NUCLEOTIDE SEQUENCE</scope>
    <source>
        <strain evidence="3">86-124</strain>
    </source>
</reference>
<reference evidence="3" key="2">
    <citation type="submission" date="2021-05" db="EMBL/GenBank/DDBJ databases">
        <authorList>
            <person name="Moolhuijzen P.M."/>
            <person name="Moffat C.S."/>
        </authorList>
    </citation>
    <scope>NUCLEOTIDE SEQUENCE</scope>
    <source>
        <strain evidence="3">86-124</strain>
    </source>
</reference>
<dbReference type="Proteomes" id="UP000245464">
    <property type="component" value="Chromosome 2"/>
</dbReference>
<accession>A0A2W1EDK6</accession>
<comment type="caution">
    <text evidence="3">The sequence shown here is derived from an EMBL/GenBank/DDBJ whole genome shotgun (WGS) entry which is preliminary data.</text>
</comment>
<gene>
    <name evidence="3" type="ORF">Ptr86124_006371</name>
    <name evidence="2" type="ORF">PtrM4_068300</name>
</gene>
<sequence>MRFRQIHTCARRKAHAMARSSVGASNGGFNRFSDVTEKRKGAGNVADSNTNARL</sequence>
<keyword evidence="4" id="KW-1185">Reference proteome</keyword>
<reference evidence="4" key="4">
    <citation type="journal article" date="2022" name="Microb. Genom.">
        <title>A global pangenome for the wheat fungal pathogen Pyrenophora tritici-repentis and prediction of effector protein structural homology.</title>
        <authorList>
            <person name="Moolhuijzen P.M."/>
            <person name="See P.T."/>
            <person name="Shi G."/>
            <person name="Powell H.R."/>
            <person name="Cockram J."/>
            <person name="Jorgensen L.N."/>
            <person name="Benslimane H."/>
            <person name="Strelkov S.E."/>
            <person name="Turner J."/>
            <person name="Liu Z."/>
            <person name="Moffat C.S."/>
        </authorList>
    </citation>
    <scope>NUCLEOTIDE SEQUENCE [LARGE SCALE GENOMIC DNA]</scope>
</reference>
<dbReference type="AlphaFoldDB" id="A0A2W1EDK6"/>
<protein>
    <submittedName>
        <fullName evidence="3">Uncharacterized protein</fullName>
    </submittedName>
</protein>
<evidence type="ECO:0000313" key="2">
    <source>
        <dbReference type="EMBL" id="KAF7575206.1"/>
    </source>
</evidence>
<dbReference type="Proteomes" id="UP000249757">
    <property type="component" value="Unassembled WGS sequence"/>
</dbReference>
<feature type="region of interest" description="Disordered" evidence="1">
    <location>
        <begin position="1"/>
        <end position="54"/>
    </location>
</feature>